<feature type="region of interest" description="Disordered" evidence="9">
    <location>
        <begin position="317"/>
        <end position="396"/>
    </location>
</feature>
<evidence type="ECO:0000256" key="4">
    <source>
        <dbReference type="ARBA" id="ARBA00022729"/>
    </source>
</evidence>
<feature type="disulfide bond" evidence="8">
    <location>
        <begin position="44"/>
        <end position="59"/>
    </location>
</feature>
<name>A0AA40C0U6_9PEZI</name>
<keyword evidence="7" id="KW-0170">Cobalt</keyword>
<dbReference type="PROSITE" id="PS00026">
    <property type="entry name" value="CHIT_BIND_I_1"/>
    <property type="match status" value="1"/>
</dbReference>
<dbReference type="SUPFAM" id="SSF88713">
    <property type="entry name" value="Glycoside hydrolase/deacetylase"/>
    <property type="match status" value="1"/>
</dbReference>
<dbReference type="SUPFAM" id="SSF57016">
    <property type="entry name" value="Plant lectins/antimicrobial peptides"/>
    <property type="match status" value="1"/>
</dbReference>
<dbReference type="Proteomes" id="UP001175000">
    <property type="component" value="Unassembled WGS sequence"/>
</dbReference>
<evidence type="ECO:0000256" key="8">
    <source>
        <dbReference type="PROSITE-ProRule" id="PRU00261"/>
    </source>
</evidence>
<dbReference type="PROSITE" id="PS51677">
    <property type="entry name" value="NODB"/>
    <property type="match status" value="1"/>
</dbReference>
<dbReference type="PROSITE" id="PS50941">
    <property type="entry name" value="CHIT_BIND_I_2"/>
    <property type="match status" value="1"/>
</dbReference>
<proteinExistence type="predicted"/>
<dbReference type="Pfam" id="PF01522">
    <property type="entry name" value="Polysacc_deac_1"/>
    <property type="match status" value="1"/>
</dbReference>
<comment type="caution">
    <text evidence="13">The sequence shown here is derived from an EMBL/GenBank/DDBJ whole genome shotgun (WGS) entry which is preliminary data.</text>
</comment>
<dbReference type="GO" id="GO:0005975">
    <property type="term" value="P:carbohydrate metabolic process"/>
    <property type="evidence" value="ECO:0007669"/>
    <property type="project" value="InterPro"/>
</dbReference>
<gene>
    <name evidence="13" type="ORF">B0T14DRAFT_431535</name>
</gene>
<feature type="region of interest" description="Disordered" evidence="9">
    <location>
        <begin position="401"/>
        <end position="420"/>
    </location>
</feature>
<dbReference type="GO" id="GO:0008061">
    <property type="term" value="F:chitin binding"/>
    <property type="evidence" value="ECO:0007669"/>
    <property type="project" value="UniProtKB-UniRule"/>
</dbReference>
<evidence type="ECO:0000313" key="14">
    <source>
        <dbReference type="Proteomes" id="UP001175000"/>
    </source>
</evidence>
<feature type="signal peptide" evidence="10">
    <location>
        <begin position="1"/>
        <end position="23"/>
    </location>
</feature>
<feature type="domain" description="Chitin-binding type-1" evidence="11">
    <location>
        <begin position="41"/>
        <end position="87"/>
    </location>
</feature>
<evidence type="ECO:0000256" key="7">
    <source>
        <dbReference type="ARBA" id="ARBA00023285"/>
    </source>
</evidence>
<keyword evidence="6" id="KW-0119">Carbohydrate metabolism</keyword>
<evidence type="ECO:0000259" key="11">
    <source>
        <dbReference type="PROSITE" id="PS50941"/>
    </source>
</evidence>
<evidence type="ECO:0000259" key="12">
    <source>
        <dbReference type="PROSITE" id="PS51677"/>
    </source>
</evidence>
<dbReference type="EMBL" id="JAULSU010000004">
    <property type="protein sequence ID" value="KAK0620795.1"/>
    <property type="molecule type" value="Genomic_DNA"/>
</dbReference>
<evidence type="ECO:0000256" key="9">
    <source>
        <dbReference type="SAM" id="MobiDB-lite"/>
    </source>
</evidence>
<keyword evidence="5" id="KW-0378">Hydrolase</keyword>
<evidence type="ECO:0000256" key="1">
    <source>
        <dbReference type="ARBA" id="ARBA00001941"/>
    </source>
</evidence>
<feature type="disulfide bond" evidence="8">
    <location>
        <begin position="53"/>
        <end position="65"/>
    </location>
</feature>
<evidence type="ECO:0000256" key="6">
    <source>
        <dbReference type="ARBA" id="ARBA00023277"/>
    </source>
</evidence>
<accession>A0AA40C0U6</accession>
<dbReference type="InterPro" id="IPR001002">
    <property type="entry name" value="Chitin-bd_1"/>
</dbReference>
<dbReference type="InterPro" id="IPR002509">
    <property type="entry name" value="NODB_dom"/>
</dbReference>
<dbReference type="Gene3D" id="3.30.60.10">
    <property type="entry name" value="Endochitinase-like"/>
    <property type="match status" value="1"/>
</dbReference>
<protein>
    <recommendedName>
        <fullName evidence="15">Chitin deacetylase</fullName>
    </recommendedName>
</protein>
<feature type="chain" id="PRO_5041236161" description="Chitin deacetylase" evidence="10">
    <location>
        <begin position="24"/>
        <end position="442"/>
    </location>
</feature>
<dbReference type="InterPro" id="IPR018371">
    <property type="entry name" value="Chitin-binding_1_CS"/>
</dbReference>
<dbReference type="PANTHER" id="PTHR46471:SF2">
    <property type="entry name" value="CHITIN DEACETYLASE-RELATED"/>
    <property type="match status" value="1"/>
</dbReference>
<feature type="domain" description="NodB homology" evidence="12">
    <location>
        <begin position="120"/>
        <end position="309"/>
    </location>
</feature>
<sequence length="442" mass="45646">MRLHDTPIALVAGALALSPLAAGHSLENPALGGLQRRAGAGSKCGPAGGNAVCDDGLCCSEAGVCGTGGGFCTAPGCLLAFGPACDGNKRPSGADTSNTPRPRFGSVPFGVDVSSCTVPGKLALTFDDGPYIYTSALLDLLKKKNARATFFVTGNNAGKGAINDPNSGYAPILQRMIAEGHQIGSHTWSHENLDSLTPEFRRKQFVYNEIALVGVLGVFPSYFRPPYTVCNADCYAELGALGYKVVNYDVDPKDWEDGGAKSHQIFTSAIDSGRQSEYLVLAHDVQPFTVDGFAEFMIDKAQAAGFEIVPAGECLGEPESQWYRDPKTGAARSARGAGPVEEPEPEPSKKPDTTPTGTGGVKRPVITPTPVPTFKVTELPRNSTSTAEPTKGSSTITTAAAATTTTGTSTGTASSQETGAAGVARPGTFLGLLGLGAALVLA</sequence>
<evidence type="ECO:0008006" key="15">
    <source>
        <dbReference type="Google" id="ProtNLM"/>
    </source>
</evidence>
<comment type="caution">
    <text evidence="8">Lacks conserved residue(s) required for the propagation of feature annotation.</text>
</comment>
<keyword evidence="2 8" id="KW-0147">Chitin-binding</keyword>
<dbReference type="CDD" id="cd10951">
    <property type="entry name" value="CE4_ClCDA_like"/>
    <property type="match status" value="1"/>
</dbReference>
<keyword evidence="8" id="KW-1015">Disulfide bond</keyword>
<feature type="disulfide bond" evidence="8">
    <location>
        <begin position="58"/>
        <end position="72"/>
    </location>
</feature>
<dbReference type="GO" id="GO:0016810">
    <property type="term" value="F:hydrolase activity, acting on carbon-nitrogen (but not peptide) bonds"/>
    <property type="evidence" value="ECO:0007669"/>
    <property type="project" value="InterPro"/>
</dbReference>
<dbReference type="PANTHER" id="PTHR46471">
    <property type="entry name" value="CHITIN DEACETYLASE"/>
    <property type="match status" value="1"/>
</dbReference>
<comment type="cofactor">
    <cofactor evidence="1">
        <name>Co(2+)</name>
        <dbReference type="ChEBI" id="CHEBI:48828"/>
    </cofactor>
</comment>
<dbReference type="SMART" id="SM00270">
    <property type="entry name" value="ChtBD1"/>
    <property type="match status" value="1"/>
</dbReference>
<evidence type="ECO:0000256" key="2">
    <source>
        <dbReference type="ARBA" id="ARBA00022669"/>
    </source>
</evidence>
<keyword evidence="3" id="KW-0479">Metal-binding</keyword>
<evidence type="ECO:0000313" key="13">
    <source>
        <dbReference type="EMBL" id="KAK0620795.1"/>
    </source>
</evidence>
<dbReference type="CDD" id="cd00035">
    <property type="entry name" value="ChtBD1"/>
    <property type="match status" value="1"/>
</dbReference>
<evidence type="ECO:0000256" key="3">
    <source>
        <dbReference type="ARBA" id="ARBA00022723"/>
    </source>
</evidence>
<dbReference type="Pfam" id="PF00187">
    <property type="entry name" value="Chitin_bind_1"/>
    <property type="match status" value="1"/>
</dbReference>
<keyword evidence="14" id="KW-1185">Reference proteome</keyword>
<reference evidence="13" key="1">
    <citation type="submission" date="2023-06" db="EMBL/GenBank/DDBJ databases">
        <title>Genome-scale phylogeny and comparative genomics of the fungal order Sordariales.</title>
        <authorList>
            <consortium name="Lawrence Berkeley National Laboratory"/>
            <person name="Hensen N."/>
            <person name="Bonometti L."/>
            <person name="Westerberg I."/>
            <person name="Brannstrom I.O."/>
            <person name="Guillou S."/>
            <person name="Cros-Aarteil S."/>
            <person name="Calhoun S."/>
            <person name="Haridas S."/>
            <person name="Kuo A."/>
            <person name="Mondo S."/>
            <person name="Pangilinan J."/>
            <person name="Riley R."/>
            <person name="Labutti K."/>
            <person name="Andreopoulos B."/>
            <person name="Lipzen A."/>
            <person name="Chen C."/>
            <person name="Yanf M."/>
            <person name="Daum C."/>
            <person name="Ng V."/>
            <person name="Clum A."/>
            <person name="Steindorff A."/>
            <person name="Ohm R."/>
            <person name="Martin F."/>
            <person name="Silar P."/>
            <person name="Natvig D."/>
            <person name="Lalanne C."/>
            <person name="Gautier V."/>
            <person name="Ament-Velasquez S.L."/>
            <person name="Kruys A."/>
            <person name="Hutchinson M.I."/>
            <person name="Powell A.J."/>
            <person name="Barry K."/>
            <person name="Miller A.N."/>
            <person name="Grigoriev I.V."/>
            <person name="Debuchy R."/>
            <person name="Gladieux P."/>
            <person name="Thoren M.H."/>
            <person name="Johannesson H."/>
        </authorList>
    </citation>
    <scope>NUCLEOTIDE SEQUENCE</scope>
    <source>
        <strain evidence="13">CBS 606.72</strain>
    </source>
</reference>
<evidence type="ECO:0000256" key="10">
    <source>
        <dbReference type="SAM" id="SignalP"/>
    </source>
</evidence>
<organism evidence="13 14">
    <name type="scientific">Immersiella caudata</name>
    <dbReference type="NCBI Taxonomy" id="314043"/>
    <lineage>
        <taxon>Eukaryota</taxon>
        <taxon>Fungi</taxon>
        <taxon>Dikarya</taxon>
        <taxon>Ascomycota</taxon>
        <taxon>Pezizomycotina</taxon>
        <taxon>Sordariomycetes</taxon>
        <taxon>Sordariomycetidae</taxon>
        <taxon>Sordariales</taxon>
        <taxon>Lasiosphaeriaceae</taxon>
        <taxon>Immersiella</taxon>
    </lineage>
</organism>
<dbReference type="Gene3D" id="3.20.20.370">
    <property type="entry name" value="Glycoside hydrolase/deacetylase"/>
    <property type="match status" value="1"/>
</dbReference>
<evidence type="ECO:0000256" key="5">
    <source>
        <dbReference type="ARBA" id="ARBA00022801"/>
    </source>
</evidence>
<dbReference type="GO" id="GO:0046872">
    <property type="term" value="F:metal ion binding"/>
    <property type="evidence" value="ECO:0007669"/>
    <property type="project" value="UniProtKB-KW"/>
</dbReference>
<dbReference type="InterPro" id="IPR011330">
    <property type="entry name" value="Glyco_hydro/deAcase_b/a-brl"/>
</dbReference>
<dbReference type="InterPro" id="IPR036861">
    <property type="entry name" value="Endochitinase-like_sf"/>
</dbReference>
<dbReference type="AlphaFoldDB" id="A0AA40C0U6"/>
<keyword evidence="4 10" id="KW-0732">Signal</keyword>